<keyword evidence="7 9" id="KW-0005">Acetoin biosynthesis</keyword>
<evidence type="ECO:0000256" key="2">
    <source>
        <dbReference type="ARBA" id="ARBA00005170"/>
    </source>
</evidence>
<dbReference type="PANTHER" id="PTHR35524:SF1">
    <property type="entry name" value="ALPHA-ACETOLACTATE DECARBOXYLASE"/>
    <property type="match status" value="1"/>
</dbReference>
<evidence type="ECO:0000256" key="8">
    <source>
        <dbReference type="ARBA" id="ARBA00023239"/>
    </source>
</evidence>
<dbReference type="CDD" id="cd17299">
    <property type="entry name" value="acetolactate_decarboxylase"/>
    <property type="match status" value="1"/>
</dbReference>
<dbReference type="GO" id="GO:0045151">
    <property type="term" value="P:acetoin biosynthetic process"/>
    <property type="evidence" value="ECO:0007669"/>
    <property type="project" value="UniProtKB-UniRule"/>
</dbReference>
<dbReference type="PIRSF" id="PIRSF001332">
    <property type="entry name" value="Acetolac_decarb"/>
    <property type="match status" value="1"/>
</dbReference>
<dbReference type="Proteomes" id="UP001321861">
    <property type="component" value="Chromosome"/>
</dbReference>
<dbReference type="EMBL" id="AP026802">
    <property type="protein sequence ID" value="BDR58021.1"/>
    <property type="molecule type" value="Genomic_DNA"/>
</dbReference>
<sequence length="237" mass="26497">MKDYQTLYQHGTLAQLVPGLFQGTQSVADLLTHGDTGIGTLTGLDGELIILNHEVYQFAATGEIRTVEANEQVPFANVHFLADQSAGNLAQLNFDMFKRAVIQKMNTTNLFYSVRVVGKFKSIHTRAVLPQEKPYPTLTETAAKQREYQKEDVSGTLIGYFSPDLYAGAVSPGFHLHFLSDDHSIGGHVLDLELNEGELFLQQFSNFNLHLPTDDQEFLKQTFKSDEIIDSIMRAEN</sequence>
<dbReference type="EC" id="4.1.1.5" evidence="4 9"/>
<dbReference type="Pfam" id="PF03306">
    <property type="entry name" value="AAL_decarboxy"/>
    <property type="match status" value="1"/>
</dbReference>
<proteinExistence type="inferred from homology"/>
<keyword evidence="6 9" id="KW-0210">Decarboxylase</keyword>
<comment type="pathway">
    <text evidence="2 9">Polyol metabolism; (R,R)-butane-2,3-diol biosynthesis; (R,R)-butane-2,3-diol from pyruvate: step 2/3.</text>
</comment>
<keyword evidence="11" id="KW-1185">Reference proteome</keyword>
<evidence type="ECO:0000256" key="7">
    <source>
        <dbReference type="ARBA" id="ARBA00023061"/>
    </source>
</evidence>
<evidence type="ECO:0000256" key="1">
    <source>
        <dbReference type="ARBA" id="ARBA00001784"/>
    </source>
</evidence>
<evidence type="ECO:0000256" key="4">
    <source>
        <dbReference type="ARBA" id="ARBA00013204"/>
    </source>
</evidence>
<organism evidence="10 11">
    <name type="scientific">Xylocopilactobacillus apicola</name>
    <dbReference type="NCBI Taxonomy" id="2932184"/>
    <lineage>
        <taxon>Bacteria</taxon>
        <taxon>Bacillati</taxon>
        <taxon>Bacillota</taxon>
        <taxon>Bacilli</taxon>
        <taxon>Lactobacillales</taxon>
        <taxon>Lactobacillaceae</taxon>
        <taxon>Xylocopilactobacillus</taxon>
    </lineage>
</organism>
<evidence type="ECO:0000256" key="3">
    <source>
        <dbReference type="ARBA" id="ARBA00007106"/>
    </source>
</evidence>
<dbReference type="KEGG" id="xap:XA3_04620"/>
<dbReference type="GO" id="GO:0047605">
    <property type="term" value="F:acetolactate decarboxylase activity"/>
    <property type="evidence" value="ECO:0007669"/>
    <property type="project" value="UniProtKB-UniRule"/>
</dbReference>
<dbReference type="SUPFAM" id="SSF117856">
    <property type="entry name" value="AF0104/ALDC/Ptd012-like"/>
    <property type="match status" value="1"/>
</dbReference>
<dbReference type="InterPro" id="IPR005128">
    <property type="entry name" value="Acetolactate_a_deCO2ase"/>
</dbReference>
<evidence type="ECO:0000256" key="9">
    <source>
        <dbReference type="PIRNR" id="PIRNR001332"/>
    </source>
</evidence>
<evidence type="ECO:0000313" key="10">
    <source>
        <dbReference type="EMBL" id="BDR58021.1"/>
    </source>
</evidence>
<comment type="similarity">
    <text evidence="3 9">Belongs to the alpha-acetolactate decarboxylase family.</text>
</comment>
<gene>
    <name evidence="10" type="ORF">XA3_04620</name>
</gene>
<protein>
    <recommendedName>
        <fullName evidence="5 9">Alpha-acetolactate decarboxylase</fullName>
        <ecNumber evidence="4 9">4.1.1.5</ecNumber>
    </recommendedName>
</protein>
<evidence type="ECO:0000256" key="5">
    <source>
        <dbReference type="ARBA" id="ARBA00020164"/>
    </source>
</evidence>
<evidence type="ECO:0000313" key="11">
    <source>
        <dbReference type="Proteomes" id="UP001321861"/>
    </source>
</evidence>
<keyword evidence="8 9" id="KW-0456">Lyase</keyword>
<evidence type="ECO:0000256" key="6">
    <source>
        <dbReference type="ARBA" id="ARBA00022793"/>
    </source>
</evidence>
<dbReference type="PANTHER" id="PTHR35524">
    <property type="entry name" value="ALPHA-ACETOLACTATE DECARBOXYLASE"/>
    <property type="match status" value="1"/>
</dbReference>
<dbReference type="NCBIfam" id="TIGR01252">
    <property type="entry name" value="acetolac_decarb"/>
    <property type="match status" value="1"/>
</dbReference>
<dbReference type="RefSeq" id="WP_317635943.1">
    <property type="nucleotide sequence ID" value="NZ_AP026802.1"/>
</dbReference>
<accession>A0AAU9DI51</accession>
<name>A0AAU9DI51_9LACO</name>
<dbReference type="AlphaFoldDB" id="A0AAU9DI51"/>
<dbReference type="Gene3D" id="3.30.1330.80">
    <property type="entry name" value="Hypothetical protein, similar to alpha- acetolactate decarboxylase, domain 2"/>
    <property type="match status" value="2"/>
</dbReference>
<comment type="catalytic activity">
    <reaction evidence="1 9">
        <text>(2S)-2-acetolactate + H(+) = (R)-acetoin + CO2</text>
        <dbReference type="Rhea" id="RHEA:21580"/>
        <dbReference type="ChEBI" id="CHEBI:15378"/>
        <dbReference type="ChEBI" id="CHEBI:15686"/>
        <dbReference type="ChEBI" id="CHEBI:16526"/>
        <dbReference type="ChEBI" id="CHEBI:58476"/>
        <dbReference type="EC" id="4.1.1.5"/>
    </reaction>
</comment>
<reference evidence="10 11" key="1">
    <citation type="journal article" date="2023" name="Microbiol. Spectr.">
        <title>Symbiosis of Carpenter Bees with Uncharacterized Lactic Acid Bacteria Showing NAD Auxotrophy.</title>
        <authorList>
            <person name="Kawasaki S."/>
            <person name="Ozawa K."/>
            <person name="Mori T."/>
            <person name="Yamamoto A."/>
            <person name="Ito M."/>
            <person name="Ohkuma M."/>
            <person name="Sakamoto M."/>
            <person name="Matsutani M."/>
        </authorList>
    </citation>
    <scope>NUCLEOTIDE SEQUENCE [LARGE SCALE GENOMIC DNA]</scope>
    <source>
        <strain evidence="10 11">XA3</strain>
    </source>
</reference>